<feature type="domain" description="HTH arsR-type" evidence="2">
    <location>
        <begin position="6"/>
        <end position="99"/>
    </location>
</feature>
<keyword evidence="4" id="KW-1185">Reference proteome</keyword>
<dbReference type="PANTHER" id="PTHR43861">
    <property type="entry name" value="TRANS-ACONITATE 2-METHYLTRANSFERASE-RELATED"/>
    <property type="match status" value="1"/>
</dbReference>
<reference evidence="3 4" key="1">
    <citation type="submission" date="2018-04" db="EMBL/GenBank/DDBJ databases">
        <title>Genomic Encyclopedia of Archaeal and Bacterial Type Strains, Phase II (KMG-II): from individual species to whole genera.</title>
        <authorList>
            <person name="Goeker M."/>
        </authorList>
    </citation>
    <scope>NUCLEOTIDE SEQUENCE [LARGE SCALE GENOMIC DNA]</scope>
    <source>
        <strain evidence="3 4">DSM 23382</strain>
    </source>
</reference>
<dbReference type="EMBL" id="QAYG01000009">
    <property type="protein sequence ID" value="PTW58852.1"/>
    <property type="molecule type" value="Genomic_DNA"/>
</dbReference>
<dbReference type="CDD" id="cd00090">
    <property type="entry name" value="HTH_ARSR"/>
    <property type="match status" value="1"/>
</dbReference>
<dbReference type="SMART" id="SM00418">
    <property type="entry name" value="HTH_ARSR"/>
    <property type="match status" value="1"/>
</dbReference>
<dbReference type="Pfam" id="PF08241">
    <property type="entry name" value="Methyltransf_11"/>
    <property type="match status" value="1"/>
</dbReference>
<dbReference type="InterPro" id="IPR036390">
    <property type="entry name" value="WH_DNA-bd_sf"/>
</dbReference>
<dbReference type="InterPro" id="IPR011991">
    <property type="entry name" value="ArsR-like_HTH"/>
</dbReference>
<name>A0A2T5V513_9HYPH</name>
<sequence length="348" mass="38157">MVFSDLALPLDDLLNGLRAAGEATRVRLLALLMQSELTVKDATTILGQSQPRISRHLKLLTEAGLVQRFPEGSWVYYRLADNAQGGLVEALLSRLDAADPVVERDRERLDAIKRAHAEAAAAYFRAHAESWDSLRTLYIAEDAVEDAMREAIGREHFGRMLDLGTGTGRVLEIFSDLYENGLGVDTSHDMLRVARANIERAGMHSAQVRHGDIYSLPVAGQRFDVVTIHQVLHYLEDAPGAIAEAARALEPGGRLLVVDFAPHELEFLRTDHAHRRLGFSHGQMAGWLKAAGLELVSVRDLPPPVDRPADAGDPLTVTLWLARDPHVSSRPSFGAETEIAAEPAKEVA</sequence>
<dbReference type="GO" id="GO:0003700">
    <property type="term" value="F:DNA-binding transcription factor activity"/>
    <property type="evidence" value="ECO:0007669"/>
    <property type="project" value="InterPro"/>
</dbReference>
<dbReference type="GO" id="GO:0008757">
    <property type="term" value="F:S-adenosylmethionine-dependent methyltransferase activity"/>
    <property type="evidence" value="ECO:0007669"/>
    <property type="project" value="InterPro"/>
</dbReference>
<accession>A0A2T5V513</accession>
<dbReference type="SUPFAM" id="SSF46785">
    <property type="entry name" value="Winged helix' DNA-binding domain"/>
    <property type="match status" value="1"/>
</dbReference>
<dbReference type="CDD" id="cd02440">
    <property type="entry name" value="AdoMet_MTases"/>
    <property type="match status" value="1"/>
</dbReference>
<dbReference type="SUPFAM" id="SSF53335">
    <property type="entry name" value="S-adenosyl-L-methionine-dependent methyltransferases"/>
    <property type="match status" value="1"/>
</dbReference>
<dbReference type="Proteomes" id="UP000244081">
    <property type="component" value="Unassembled WGS sequence"/>
</dbReference>
<dbReference type="Gene3D" id="1.10.10.10">
    <property type="entry name" value="Winged helix-like DNA-binding domain superfamily/Winged helix DNA-binding domain"/>
    <property type="match status" value="1"/>
</dbReference>
<evidence type="ECO:0000259" key="2">
    <source>
        <dbReference type="PROSITE" id="PS50987"/>
    </source>
</evidence>
<comment type="caution">
    <text evidence="3">The sequence shown here is derived from an EMBL/GenBank/DDBJ whole genome shotgun (WGS) entry which is preliminary data.</text>
</comment>
<protein>
    <submittedName>
        <fullName evidence="3">ArsR family transcriptional regulator</fullName>
    </submittedName>
</protein>
<dbReference type="RefSeq" id="WP_210203610.1">
    <property type="nucleotide sequence ID" value="NZ_QAYG01000009.1"/>
</dbReference>
<gene>
    <name evidence="3" type="ORF">C8N35_109157</name>
</gene>
<evidence type="ECO:0000313" key="3">
    <source>
        <dbReference type="EMBL" id="PTW58852.1"/>
    </source>
</evidence>
<feature type="region of interest" description="Disordered" evidence="1">
    <location>
        <begin position="327"/>
        <end position="348"/>
    </location>
</feature>
<dbReference type="AlphaFoldDB" id="A0A2T5V513"/>
<dbReference type="PRINTS" id="PR00778">
    <property type="entry name" value="HTHARSR"/>
</dbReference>
<dbReference type="NCBIfam" id="NF033788">
    <property type="entry name" value="HTH_metalloreg"/>
    <property type="match status" value="1"/>
</dbReference>
<dbReference type="Gene3D" id="3.40.50.150">
    <property type="entry name" value="Vaccinia Virus protein VP39"/>
    <property type="match status" value="1"/>
</dbReference>
<dbReference type="InterPro" id="IPR001845">
    <property type="entry name" value="HTH_ArsR_DNA-bd_dom"/>
</dbReference>
<evidence type="ECO:0000313" key="4">
    <source>
        <dbReference type="Proteomes" id="UP000244081"/>
    </source>
</evidence>
<dbReference type="InterPro" id="IPR036388">
    <property type="entry name" value="WH-like_DNA-bd_sf"/>
</dbReference>
<proteinExistence type="predicted"/>
<dbReference type="InterPro" id="IPR029063">
    <property type="entry name" value="SAM-dependent_MTases_sf"/>
</dbReference>
<dbReference type="InterPro" id="IPR013216">
    <property type="entry name" value="Methyltransf_11"/>
</dbReference>
<evidence type="ECO:0000256" key="1">
    <source>
        <dbReference type="SAM" id="MobiDB-lite"/>
    </source>
</evidence>
<dbReference type="PROSITE" id="PS50987">
    <property type="entry name" value="HTH_ARSR_2"/>
    <property type="match status" value="1"/>
</dbReference>
<dbReference type="Pfam" id="PF01022">
    <property type="entry name" value="HTH_5"/>
    <property type="match status" value="1"/>
</dbReference>
<organism evidence="3 4">
    <name type="scientific">Breoghania corrubedonensis</name>
    <dbReference type="NCBI Taxonomy" id="665038"/>
    <lineage>
        <taxon>Bacteria</taxon>
        <taxon>Pseudomonadati</taxon>
        <taxon>Pseudomonadota</taxon>
        <taxon>Alphaproteobacteria</taxon>
        <taxon>Hyphomicrobiales</taxon>
        <taxon>Stappiaceae</taxon>
        <taxon>Breoghania</taxon>
    </lineage>
</organism>